<evidence type="ECO:0000256" key="1">
    <source>
        <dbReference type="SAM" id="MobiDB-lite"/>
    </source>
</evidence>
<dbReference type="Proteomes" id="UP000269721">
    <property type="component" value="Unassembled WGS sequence"/>
</dbReference>
<reference evidence="3" key="1">
    <citation type="journal article" date="2018" name="Nat. Microbiol.">
        <title>Leveraging single-cell genomics to expand the fungal tree of life.</title>
        <authorList>
            <person name="Ahrendt S.R."/>
            <person name="Quandt C.A."/>
            <person name="Ciobanu D."/>
            <person name="Clum A."/>
            <person name="Salamov A."/>
            <person name="Andreopoulos B."/>
            <person name="Cheng J.F."/>
            <person name="Woyke T."/>
            <person name="Pelin A."/>
            <person name="Henrissat B."/>
            <person name="Reynolds N.K."/>
            <person name="Benny G.L."/>
            <person name="Smith M.E."/>
            <person name="James T.Y."/>
            <person name="Grigoriev I.V."/>
        </authorList>
    </citation>
    <scope>NUCLEOTIDE SEQUENCE [LARGE SCALE GENOMIC DNA]</scope>
</reference>
<proteinExistence type="predicted"/>
<evidence type="ECO:0000313" key="2">
    <source>
        <dbReference type="EMBL" id="RKO90397.1"/>
    </source>
</evidence>
<evidence type="ECO:0000313" key="3">
    <source>
        <dbReference type="Proteomes" id="UP000269721"/>
    </source>
</evidence>
<keyword evidence="3" id="KW-1185">Reference proteome</keyword>
<sequence length="119" mass="13248">MASTRGGRVIEEWEARNDLLDRQKESIVLLQEACADLPFPKELADQEDDDDAPAQYLTSVPPTPLDAFAAGAVPWRDDVGKGAVQSRLGIDDPIETAQQFFGWFSSIEEEMEKGQEDTY</sequence>
<gene>
    <name evidence="2" type="ORF">BDK51DRAFT_36449</name>
</gene>
<dbReference type="AlphaFoldDB" id="A0A4V1IRK7"/>
<dbReference type="EMBL" id="KZ995579">
    <property type="protein sequence ID" value="RKO90397.1"/>
    <property type="molecule type" value="Genomic_DNA"/>
</dbReference>
<feature type="non-terminal residue" evidence="2">
    <location>
        <position position="119"/>
    </location>
</feature>
<feature type="region of interest" description="Disordered" evidence="1">
    <location>
        <begin position="40"/>
        <end position="60"/>
    </location>
</feature>
<protein>
    <submittedName>
        <fullName evidence="2">Uncharacterized protein</fullName>
    </submittedName>
</protein>
<dbReference type="OrthoDB" id="296793at2759"/>
<name>A0A4V1IRK7_9FUNG</name>
<organism evidence="2 3">
    <name type="scientific">Blyttiomyces helicus</name>
    <dbReference type="NCBI Taxonomy" id="388810"/>
    <lineage>
        <taxon>Eukaryota</taxon>
        <taxon>Fungi</taxon>
        <taxon>Fungi incertae sedis</taxon>
        <taxon>Chytridiomycota</taxon>
        <taxon>Chytridiomycota incertae sedis</taxon>
        <taxon>Chytridiomycetes</taxon>
        <taxon>Chytridiomycetes incertae sedis</taxon>
        <taxon>Blyttiomyces</taxon>
    </lineage>
</organism>
<accession>A0A4V1IRK7</accession>